<evidence type="ECO:0000256" key="2">
    <source>
        <dbReference type="ARBA" id="ARBA00022840"/>
    </source>
</evidence>
<dbReference type="Pfam" id="PF06956">
    <property type="entry name" value="RtcR"/>
    <property type="match status" value="1"/>
</dbReference>
<sequence length="535" mass="60653">MDKPRRQVVFGLLGTQLDAGKGPGRWEKWRPTVSLGMYEDWAVDRLELLSDARRHKALAEQVEEDLRQVSPETTVHHQDTYLADPWDFEGVYATLHDFVSGYRFVPEEEDYYLHITTGTHVAQICWFLLAESRHFPGRLLQTSPPLRQQAGAGGSYSIIDLDLSRYDRIAQRFAEQQLQDQALLKSGIATRNAAFNRLIAQVETVATRSRAPILLMGPTGAGKSHLAKRVFELKKLKHQLPGRFVEVNCATLRGDGAMSTLFGHTKGAYTGAVSDRPGLLRSAHQGLLFLDEIGELGLDEQAMLLRALEEKRFLPVGSDREVESDFQLIAGTNRDLQQAVQAGRFRDDLLARLNLWTYHLPGLAQRREDVEPNVDFELERWSREQHQRVMFNREARDRYLAFATGQESRWSGNFRDLSASIMRMATLAEAGRIQTAGVDEEIARLRRQWHEAPAGTVLDTLPGLDITTLDRFDRVQLEEVVRVCQRARSLSDAGRELFAVSRTQRASTNDADRLRKYLSRFGLDWAQLRASAGES</sequence>
<dbReference type="STRING" id="676599.ARC20_04070"/>
<dbReference type="SMART" id="SM00382">
    <property type="entry name" value="AAA"/>
    <property type="match status" value="1"/>
</dbReference>
<dbReference type="SUPFAM" id="SSF52540">
    <property type="entry name" value="P-loop containing nucleoside triphosphate hydrolases"/>
    <property type="match status" value="1"/>
</dbReference>
<dbReference type="NCBIfam" id="NF038308">
    <property type="entry name" value="RNA_repair_RtcR"/>
    <property type="match status" value="1"/>
</dbReference>
<proteinExistence type="predicted"/>
<dbReference type="InterPro" id="IPR003593">
    <property type="entry name" value="AAA+_ATPase"/>
</dbReference>
<dbReference type="Proteomes" id="UP000051802">
    <property type="component" value="Unassembled WGS sequence"/>
</dbReference>
<gene>
    <name evidence="4" type="ORF">ARC20_04070</name>
</gene>
<name>A0A0R0ANN8_9GAMM</name>
<accession>A0A0R0ANN8</accession>
<comment type="caution">
    <text evidence="4">The sequence shown here is derived from an EMBL/GenBank/DDBJ whole genome shotgun (WGS) entry which is preliminary data.</text>
</comment>
<protein>
    <submittedName>
        <fullName evidence="4">Transcriptional regulator</fullName>
    </submittedName>
</protein>
<reference evidence="4 5" key="1">
    <citation type="submission" date="2015-10" db="EMBL/GenBank/DDBJ databases">
        <title>Genome sequencing and analysis of members of genus Stenotrophomonas.</title>
        <authorList>
            <person name="Patil P.P."/>
            <person name="Midha S."/>
            <person name="Patil P.B."/>
        </authorList>
    </citation>
    <scope>NUCLEOTIDE SEQUENCE [LARGE SCALE GENOMIC DNA]</scope>
    <source>
        <strain evidence="4 5">JCM 16536</strain>
    </source>
</reference>
<evidence type="ECO:0000313" key="5">
    <source>
        <dbReference type="Proteomes" id="UP000051802"/>
    </source>
</evidence>
<keyword evidence="1" id="KW-0547">Nucleotide-binding</keyword>
<dbReference type="GO" id="GO:0005524">
    <property type="term" value="F:ATP binding"/>
    <property type="evidence" value="ECO:0007669"/>
    <property type="project" value="UniProtKB-KW"/>
</dbReference>
<dbReference type="PANTHER" id="PTHR32071">
    <property type="entry name" value="TRANSCRIPTIONAL REGULATORY PROTEIN"/>
    <property type="match status" value="1"/>
</dbReference>
<evidence type="ECO:0000313" key="4">
    <source>
        <dbReference type="EMBL" id="KRG46859.1"/>
    </source>
</evidence>
<dbReference type="OrthoDB" id="9804019at2"/>
<dbReference type="InterPro" id="IPR009715">
    <property type="entry name" value="RtcR"/>
</dbReference>
<dbReference type="InterPro" id="IPR002078">
    <property type="entry name" value="Sigma_54_int"/>
</dbReference>
<keyword evidence="2" id="KW-0067">ATP-binding</keyword>
<dbReference type="RefSeq" id="WP_057643925.1">
    <property type="nucleotide sequence ID" value="NZ_LLXU01000050.1"/>
</dbReference>
<dbReference type="AlphaFoldDB" id="A0A0R0ANN8"/>
<dbReference type="EMBL" id="LLXU01000050">
    <property type="protein sequence ID" value="KRG46859.1"/>
    <property type="molecule type" value="Genomic_DNA"/>
</dbReference>
<organism evidence="4 5">
    <name type="scientific">Stenotrophomonas panacihumi</name>
    <dbReference type="NCBI Taxonomy" id="676599"/>
    <lineage>
        <taxon>Bacteria</taxon>
        <taxon>Pseudomonadati</taxon>
        <taxon>Pseudomonadota</taxon>
        <taxon>Gammaproteobacteria</taxon>
        <taxon>Lysobacterales</taxon>
        <taxon>Lysobacteraceae</taxon>
        <taxon>Stenotrophomonas</taxon>
    </lineage>
</organism>
<dbReference type="Pfam" id="PF00158">
    <property type="entry name" value="Sigma54_activat"/>
    <property type="match status" value="1"/>
</dbReference>
<evidence type="ECO:0000259" key="3">
    <source>
        <dbReference type="PROSITE" id="PS50045"/>
    </source>
</evidence>
<dbReference type="Gene3D" id="3.40.50.300">
    <property type="entry name" value="P-loop containing nucleotide triphosphate hydrolases"/>
    <property type="match status" value="1"/>
</dbReference>
<dbReference type="PIRSF" id="PIRSF037354">
    <property type="entry name" value="Txn_actvtr_RtcR"/>
    <property type="match status" value="1"/>
</dbReference>
<dbReference type="PANTHER" id="PTHR32071:SF14">
    <property type="entry name" value="TRANSCRIPTIONAL REGULATORY PROTEIN RTCR"/>
    <property type="match status" value="1"/>
</dbReference>
<keyword evidence="5" id="KW-1185">Reference proteome</keyword>
<evidence type="ECO:0000256" key="1">
    <source>
        <dbReference type="ARBA" id="ARBA00022741"/>
    </source>
</evidence>
<dbReference type="InterPro" id="IPR017183">
    <property type="entry name" value="Sigma54_dep_tscrpt_act_RtcR"/>
</dbReference>
<dbReference type="Gene3D" id="1.10.8.60">
    <property type="match status" value="1"/>
</dbReference>
<dbReference type="GO" id="GO:0003700">
    <property type="term" value="F:DNA-binding transcription factor activity"/>
    <property type="evidence" value="ECO:0007669"/>
    <property type="project" value="InterPro"/>
</dbReference>
<dbReference type="InterPro" id="IPR027417">
    <property type="entry name" value="P-loop_NTPase"/>
</dbReference>
<dbReference type="CDD" id="cd00009">
    <property type="entry name" value="AAA"/>
    <property type="match status" value="1"/>
</dbReference>
<dbReference type="PROSITE" id="PS50045">
    <property type="entry name" value="SIGMA54_INTERACT_4"/>
    <property type="match status" value="1"/>
</dbReference>
<feature type="domain" description="Sigma-54 factor interaction" evidence="3">
    <location>
        <begin position="188"/>
        <end position="426"/>
    </location>
</feature>